<comment type="caution">
    <text evidence="2">The sequence shown here is derived from an EMBL/GenBank/DDBJ whole genome shotgun (WGS) entry which is preliminary data.</text>
</comment>
<organism evidence="2 3">
    <name type="scientific">Flavobacterium suaedae</name>
    <dbReference type="NCBI Taxonomy" id="1767027"/>
    <lineage>
        <taxon>Bacteria</taxon>
        <taxon>Pseudomonadati</taxon>
        <taxon>Bacteroidota</taxon>
        <taxon>Flavobacteriia</taxon>
        <taxon>Flavobacteriales</taxon>
        <taxon>Flavobacteriaceae</taxon>
        <taxon>Flavobacterium</taxon>
    </lineage>
</organism>
<sequence length="178" mass="20969">MFRPRPEYDTLSHHLLFLLIGIIVIGVAVKDLSSSFTSKSELIAIKGTVGYVNMNYKTVKNSRTRQPNYITHLTFYLNQIKKEFKLVEHEKYSEKHIKIAKGLKQADSITVWIKKNEIENYSPKIFGIDTDRKTLLSFEDVRTENGYFPVIFLSMGLLCILYFFYLRYPEKMKELFYD</sequence>
<keyword evidence="1" id="KW-0472">Membrane</keyword>
<feature type="transmembrane region" description="Helical" evidence="1">
    <location>
        <begin position="12"/>
        <end position="29"/>
    </location>
</feature>
<dbReference type="EMBL" id="BMJE01000001">
    <property type="protein sequence ID" value="GGB65293.1"/>
    <property type="molecule type" value="Genomic_DNA"/>
</dbReference>
<evidence type="ECO:0008006" key="4">
    <source>
        <dbReference type="Google" id="ProtNLM"/>
    </source>
</evidence>
<keyword evidence="1" id="KW-0812">Transmembrane</keyword>
<feature type="transmembrane region" description="Helical" evidence="1">
    <location>
        <begin position="146"/>
        <end position="166"/>
    </location>
</feature>
<dbReference type="RefSeq" id="WP_188619316.1">
    <property type="nucleotide sequence ID" value="NZ_BMJE01000001.1"/>
</dbReference>
<dbReference type="Proteomes" id="UP000615760">
    <property type="component" value="Unassembled WGS sequence"/>
</dbReference>
<accession>A0ABQ1JFX1</accession>
<keyword evidence="3" id="KW-1185">Reference proteome</keyword>
<reference evidence="3" key="1">
    <citation type="journal article" date="2019" name="Int. J. Syst. Evol. Microbiol.">
        <title>The Global Catalogue of Microorganisms (GCM) 10K type strain sequencing project: providing services to taxonomists for standard genome sequencing and annotation.</title>
        <authorList>
            <consortium name="The Broad Institute Genomics Platform"/>
            <consortium name="The Broad Institute Genome Sequencing Center for Infectious Disease"/>
            <person name="Wu L."/>
            <person name="Ma J."/>
        </authorList>
    </citation>
    <scope>NUCLEOTIDE SEQUENCE [LARGE SCALE GENOMIC DNA]</scope>
    <source>
        <strain evidence="3">CGMCC 1.15461</strain>
    </source>
</reference>
<proteinExistence type="predicted"/>
<name>A0ABQ1JFX1_9FLAO</name>
<evidence type="ECO:0000256" key="1">
    <source>
        <dbReference type="SAM" id="Phobius"/>
    </source>
</evidence>
<evidence type="ECO:0000313" key="2">
    <source>
        <dbReference type="EMBL" id="GGB65293.1"/>
    </source>
</evidence>
<protein>
    <recommendedName>
        <fullName evidence="4">DUF3592 domain-containing protein</fullName>
    </recommendedName>
</protein>
<gene>
    <name evidence="2" type="ORF">GCM10007424_01510</name>
</gene>
<keyword evidence="1" id="KW-1133">Transmembrane helix</keyword>
<evidence type="ECO:0000313" key="3">
    <source>
        <dbReference type="Proteomes" id="UP000615760"/>
    </source>
</evidence>